<gene>
    <name evidence="2" type="ORF">NLI96_g1436</name>
</gene>
<sequence length="136" mass="14637">MRRSSIQGAISSWSRLSNPVSPAESSGSDTPLEEQPQAATQDTASWLGNSILSKVGLGGKRRLPSGSGSFGSLSGVRDTKSRRREDLHGPSLRRLAGAASAYLLSGDPYGERMRPHMKEDMVDTGLVDRLRKGDRI</sequence>
<dbReference type="AlphaFoldDB" id="A0AAD5VAC4"/>
<keyword evidence="3" id="KW-1185">Reference proteome</keyword>
<organism evidence="2 3">
    <name type="scientific">Meripilus lineatus</name>
    <dbReference type="NCBI Taxonomy" id="2056292"/>
    <lineage>
        <taxon>Eukaryota</taxon>
        <taxon>Fungi</taxon>
        <taxon>Dikarya</taxon>
        <taxon>Basidiomycota</taxon>
        <taxon>Agaricomycotina</taxon>
        <taxon>Agaricomycetes</taxon>
        <taxon>Polyporales</taxon>
        <taxon>Meripilaceae</taxon>
        <taxon>Meripilus</taxon>
    </lineage>
</organism>
<proteinExistence type="predicted"/>
<feature type="region of interest" description="Disordered" evidence="1">
    <location>
        <begin position="1"/>
        <end position="43"/>
    </location>
</feature>
<feature type="compositionally biased region" description="Basic and acidic residues" evidence="1">
    <location>
        <begin position="77"/>
        <end position="88"/>
    </location>
</feature>
<feature type="region of interest" description="Disordered" evidence="1">
    <location>
        <begin position="57"/>
        <end position="90"/>
    </location>
</feature>
<dbReference type="Proteomes" id="UP001212997">
    <property type="component" value="Unassembled WGS sequence"/>
</dbReference>
<feature type="compositionally biased region" description="Polar residues" evidence="1">
    <location>
        <begin position="1"/>
        <end position="29"/>
    </location>
</feature>
<evidence type="ECO:0000313" key="2">
    <source>
        <dbReference type="EMBL" id="KAJ3490421.1"/>
    </source>
</evidence>
<evidence type="ECO:0000256" key="1">
    <source>
        <dbReference type="SAM" id="MobiDB-lite"/>
    </source>
</evidence>
<accession>A0AAD5VAC4</accession>
<reference evidence="2" key="1">
    <citation type="submission" date="2022-07" db="EMBL/GenBank/DDBJ databases">
        <title>Genome Sequence of Physisporinus lineatus.</title>
        <authorList>
            <person name="Buettner E."/>
        </authorList>
    </citation>
    <scope>NUCLEOTIDE SEQUENCE</scope>
    <source>
        <strain evidence="2">VT162</strain>
    </source>
</reference>
<feature type="compositionally biased region" description="Low complexity" evidence="1">
    <location>
        <begin position="65"/>
        <end position="75"/>
    </location>
</feature>
<name>A0AAD5VAC4_9APHY</name>
<dbReference type="EMBL" id="JANAWD010000028">
    <property type="protein sequence ID" value="KAJ3490421.1"/>
    <property type="molecule type" value="Genomic_DNA"/>
</dbReference>
<comment type="caution">
    <text evidence="2">The sequence shown here is derived from an EMBL/GenBank/DDBJ whole genome shotgun (WGS) entry which is preliminary data.</text>
</comment>
<protein>
    <submittedName>
        <fullName evidence="2">Uncharacterized protein</fullName>
    </submittedName>
</protein>
<evidence type="ECO:0000313" key="3">
    <source>
        <dbReference type="Proteomes" id="UP001212997"/>
    </source>
</evidence>